<gene>
    <name evidence="2" type="primary">cpaB</name>
    <name evidence="2" type="ORF">E5162_07225</name>
</gene>
<evidence type="ECO:0000313" key="3">
    <source>
        <dbReference type="Proteomes" id="UP000305451"/>
    </source>
</evidence>
<dbReference type="InterPro" id="IPR031571">
    <property type="entry name" value="RcpC_dom"/>
</dbReference>
<dbReference type="OrthoDB" id="163768at2"/>
<evidence type="ECO:0000313" key="2">
    <source>
        <dbReference type="EMBL" id="TGY92854.1"/>
    </source>
</evidence>
<sequence>MNIARILILALAGLAAVAAAIFVRGAMQPASTPAPARVEAPAQAPTAHVLASRSGLEIGQRVDASTLYWQPWPEEAMSPGYITQSARPAAIEEFSGAVARAPMAQGEPVTERKLVQPGDAGFMAVVLSPGMRAVAVPISASSGAGGFILPNDRVDVIITTDANGRMASRTAIENVRVLAIDQSYSDSEDGVVLGSTATLELAPRQAEALALGVAEGDVSLALRSIADAGEGSELDTTDTTSEPAPRRDTMVRVFRYGQEQQVMLGGNR</sequence>
<keyword evidence="3" id="KW-1185">Reference proteome</keyword>
<dbReference type="RefSeq" id="WP_135944405.1">
    <property type="nucleotide sequence ID" value="NZ_BMEI01000002.1"/>
</dbReference>
<dbReference type="AlphaFoldDB" id="A0A4S2HAB3"/>
<name>A0A4S2HAB3_9PROT</name>
<dbReference type="InterPro" id="IPR017592">
    <property type="entry name" value="Pilus_assmbl_Flp-typ_CpaB"/>
</dbReference>
<reference evidence="2 3" key="1">
    <citation type="journal article" date="2013" name="Int. J. Syst. Evol. Microbiol.">
        <title>Marinicauda pacifica gen. nov., sp. nov., a prosthecate alphaproteobacterium of the family Hyphomonadaceae isolated from deep seawater.</title>
        <authorList>
            <person name="Zhang X.Y."/>
            <person name="Li G.W."/>
            <person name="Wang C.S."/>
            <person name="Zhang Y.J."/>
            <person name="Xu X.W."/>
            <person name="Li H."/>
            <person name="Liu A."/>
            <person name="Liu C."/>
            <person name="Xie B.B."/>
            <person name="Qin Q.L."/>
            <person name="Xu Z."/>
            <person name="Chen X.L."/>
            <person name="Zhou B.C."/>
            <person name="Zhang Y.Z."/>
        </authorList>
    </citation>
    <scope>NUCLEOTIDE SEQUENCE [LARGE SCALE GENOMIC DNA]</scope>
    <source>
        <strain evidence="2 3">P-1 km-3</strain>
    </source>
</reference>
<dbReference type="NCBIfam" id="TIGR03177">
    <property type="entry name" value="pilus_cpaB"/>
    <property type="match status" value="1"/>
</dbReference>
<dbReference type="CDD" id="cd11614">
    <property type="entry name" value="SAF_CpaB_FlgA_like"/>
    <property type="match status" value="1"/>
</dbReference>
<protein>
    <submittedName>
        <fullName evidence="2">Flp pilus assembly protein CpaB</fullName>
    </submittedName>
</protein>
<dbReference type="EMBL" id="SRXV01000002">
    <property type="protein sequence ID" value="TGY92854.1"/>
    <property type="molecule type" value="Genomic_DNA"/>
</dbReference>
<evidence type="ECO:0000259" key="1">
    <source>
        <dbReference type="SMART" id="SM00858"/>
    </source>
</evidence>
<feature type="domain" description="SAF" evidence="1">
    <location>
        <begin position="47"/>
        <end position="115"/>
    </location>
</feature>
<dbReference type="InterPro" id="IPR013974">
    <property type="entry name" value="SAF"/>
</dbReference>
<proteinExistence type="predicted"/>
<dbReference type="Pfam" id="PF08666">
    <property type="entry name" value="SAF"/>
    <property type="match status" value="1"/>
</dbReference>
<dbReference type="Proteomes" id="UP000305451">
    <property type="component" value="Unassembled WGS sequence"/>
</dbReference>
<dbReference type="SMART" id="SM00858">
    <property type="entry name" value="SAF"/>
    <property type="match status" value="1"/>
</dbReference>
<dbReference type="Pfam" id="PF16976">
    <property type="entry name" value="RcpC"/>
    <property type="match status" value="1"/>
</dbReference>
<comment type="caution">
    <text evidence="2">The sequence shown here is derived from an EMBL/GenBank/DDBJ whole genome shotgun (WGS) entry which is preliminary data.</text>
</comment>
<accession>A0A4S2HAB3</accession>
<organism evidence="2 3">
    <name type="scientific">Marinicauda pacifica</name>
    <dbReference type="NCBI Taxonomy" id="1133559"/>
    <lineage>
        <taxon>Bacteria</taxon>
        <taxon>Pseudomonadati</taxon>
        <taxon>Pseudomonadota</taxon>
        <taxon>Alphaproteobacteria</taxon>
        <taxon>Maricaulales</taxon>
        <taxon>Maricaulaceae</taxon>
        <taxon>Marinicauda</taxon>
    </lineage>
</organism>